<dbReference type="PROSITE" id="PS51470">
    <property type="entry name" value="FG_GAP"/>
    <property type="match status" value="1"/>
</dbReference>
<dbReference type="GO" id="GO:0033627">
    <property type="term" value="P:cell adhesion mediated by integrin"/>
    <property type="evidence" value="ECO:0007669"/>
    <property type="project" value="TreeGrafter"/>
</dbReference>
<evidence type="ECO:0008006" key="5">
    <source>
        <dbReference type="Google" id="ProtNLM"/>
    </source>
</evidence>
<accession>A0A8J6ESM8</accession>
<dbReference type="OrthoDB" id="5317514at2759"/>
<evidence type="ECO:0000313" key="4">
    <source>
        <dbReference type="Proteomes" id="UP000770717"/>
    </source>
</evidence>
<dbReference type="GO" id="GO:0007229">
    <property type="term" value="P:integrin-mediated signaling pathway"/>
    <property type="evidence" value="ECO:0007669"/>
    <property type="project" value="TreeGrafter"/>
</dbReference>
<feature type="chain" id="PRO_5035328300" description="Integrin alpha 5" evidence="2">
    <location>
        <begin position="16"/>
        <end position="94"/>
    </location>
</feature>
<dbReference type="InterPro" id="IPR028994">
    <property type="entry name" value="Integrin_alpha_N"/>
</dbReference>
<dbReference type="GO" id="GO:0008305">
    <property type="term" value="C:integrin complex"/>
    <property type="evidence" value="ECO:0007669"/>
    <property type="project" value="TreeGrafter"/>
</dbReference>
<sequence length="94" mass="10294">MLLHLLSLLFQYAYAFNLESQNPTTFSGPRESYFGFSFDFYEPGDKGLSIAVGAPRYNTSQPGVTSGGGIFLCPWQLGRNDCSIVPFDQTGAVI</sequence>
<gene>
    <name evidence="3" type="ORF">GDO78_004577</name>
</gene>
<dbReference type="PANTHER" id="PTHR23220:SF73">
    <property type="entry name" value="INTEGRIN ALPHA-IIB"/>
    <property type="match status" value="1"/>
</dbReference>
<reference evidence="3" key="1">
    <citation type="thesis" date="2020" institute="ProQuest LLC" country="789 East Eisenhower Parkway, Ann Arbor, MI, USA">
        <title>Comparative Genomics and Chromosome Evolution.</title>
        <authorList>
            <person name="Mudd A.B."/>
        </authorList>
    </citation>
    <scope>NUCLEOTIDE SEQUENCE</scope>
    <source>
        <strain evidence="3">HN-11 Male</strain>
        <tissue evidence="3">Kidney and liver</tissue>
    </source>
</reference>
<dbReference type="Gene3D" id="2.130.10.130">
    <property type="entry name" value="Integrin alpha, N-terminal"/>
    <property type="match status" value="1"/>
</dbReference>
<dbReference type="Proteomes" id="UP000770717">
    <property type="component" value="Unassembled WGS sequence"/>
</dbReference>
<dbReference type="GO" id="GO:0007160">
    <property type="term" value="P:cell-matrix adhesion"/>
    <property type="evidence" value="ECO:0007669"/>
    <property type="project" value="TreeGrafter"/>
</dbReference>
<dbReference type="GO" id="GO:0005178">
    <property type="term" value="F:integrin binding"/>
    <property type="evidence" value="ECO:0007669"/>
    <property type="project" value="TreeGrafter"/>
</dbReference>
<feature type="repeat" description="FG-GAP" evidence="1">
    <location>
        <begin position="20"/>
        <end position="82"/>
    </location>
</feature>
<dbReference type="InterPro" id="IPR013519">
    <property type="entry name" value="Int_alpha_beta-p"/>
</dbReference>
<dbReference type="GO" id="GO:0009897">
    <property type="term" value="C:external side of plasma membrane"/>
    <property type="evidence" value="ECO:0007669"/>
    <property type="project" value="TreeGrafter"/>
</dbReference>
<dbReference type="GO" id="GO:0098609">
    <property type="term" value="P:cell-cell adhesion"/>
    <property type="evidence" value="ECO:0007669"/>
    <property type="project" value="TreeGrafter"/>
</dbReference>
<evidence type="ECO:0000313" key="3">
    <source>
        <dbReference type="EMBL" id="KAG9474355.1"/>
    </source>
</evidence>
<proteinExistence type="predicted"/>
<feature type="signal peptide" evidence="2">
    <location>
        <begin position="1"/>
        <end position="15"/>
    </location>
</feature>
<name>A0A8J6ESM8_ELECQ</name>
<protein>
    <recommendedName>
        <fullName evidence="5">Integrin alpha 5</fullName>
    </recommendedName>
</protein>
<dbReference type="SMART" id="SM00191">
    <property type="entry name" value="Int_alpha"/>
    <property type="match status" value="1"/>
</dbReference>
<keyword evidence="4" id="KW-1185">Reference proteome</keyword>
<dbReference type="SUPFAM" id="SSF69318">
    <property type="entry name" value="Integrin alpha N-terminal domain"/>
    <property type="match status" value="1"/>
</dbReference>
<dbReference type="PANTHER" id="PTHR23220">
    <property type="entry name" value="INTEGRIN ALPHA"/>
    <property type="match status" value="1"/>
</dbReference>
<dbReference type="GO" id="GO:0001525">
    <property type="term" value="P:angiogenesis"/>
    <property type="evidence" value="ECO:0007669"/>
    <property type="project" value="TreeGrafter"/>
</dbReference>
<evidence type="ECO:0000256" key="2">
    <source>
        <dbReference type="SAM" id="SignalP"/>
    </source>
</evidence>
<organism evidence="3 4">
    <name type="scientific">Eleutherodactylus coqui</name>
    <name type="common">Puerto Rican coqui</name>
    <dbReference type="NCBI Taxonomy" id="57060"/>
    <lineage>
        <taxon>Eukaryota</taxon>
        <taxon>Metazoa</taxon>
        <taxon>Chordata</taxon>
        <taxon>Craniata</taxon>
        <taxon>Vertebrata</taxon>
        <taxon>Euteleostomi</taxon>
        <taxon>Amphibia</taxon>
        <taxon>Batrachia</taxon>
        <taxon>Anura</taxon>
        <taxon>Neobatrachia</taxon>
        <taxon>Hyloidea</taxon>
        <taxon>Eleutherodactylidae</taxon>
        <taxon>Eleutherodactylinae</taxon>
        <taxon>Eleutherodactylus</taxon>
        <taxon>Eleutherodactylus</taxon>
    </lineage>
</organism>
<keyword evidence="2" id="KW-0732">Signal</keyword>
<evidence type="ECO:0000256" key="1">
    <source>
        <dbReference type="PROSITE-ProRule" id="PRU00803"/>
    </source>
</evidence>
<dbReference type="AlphaFoldDB" id="A0A8J6ESM8"/>
<comment type="caution">
    <text evidence="3">The sequence shown here is derived from an EMBL/GenBank/DDBJ whole genome shotgun (WGS) entry which is preliminary data.</text>
</comment>
<dbReference type="EMBL" id="WNTK01000013">
    <property type="protein sequence ID" value="KAG9474355.1"/>
    <property type="molecule type" value="Genomic_DNA"/>
</dbReference>